<keyword evidence="4 8" id="KW-0808">Transferase</keyword>
<dbReference type="EC" id="2.7.7.9" evidence="8"/>
<evidence type="ECO:0000256" key="1">
    <source>
        <dbReference type="ARBA" id="ARBA00003449"/>
    </source>
</evidence>
<dbReference type="FunFam" id="3.90.550.10:FF:000002">
    <property type="entry name" value="UTP--glucose-1-phosphate uridylyltransferase"/>
    <property type="match status" value="1"/>
</dbReference>
<sequence>MLHRRVHFKSQSTLDFDSIAVSISASTMKNELDKLVHNSKVTDRRIFKLQMENFFALYRRYLLHTVKGYECDWDSIRPLGPQDVTDYMSLLPCEQGSKYLDRVAVLKLNGGMGNNMGINKPKALIELHDSQTFLDLSIQQIEYLNKRYEVAVPFLLMNSCDTNDETCKSLRKYTGYNLDISTFEQSRYPRVSVGSQLPVPKIAPSPIEEWYPPGHGDVFEALVHSGIIDRLLAQGKDYLFVSNIDNLGASVDLRLLSHVIENEIEYAMEVTDKTKADVKVGILVNQDGILRLLERNQVPEKHQEEFTSDRVFKSINTNNVWLYLPAVKRVVENRELNLDIMPNIKTINRNDESTRVIEFTTSIGSAISQFKKTEGIKVNRQRFISVKKSADLLLVRGDLYSIDHGSLKIDESKVGFSPPVVNLTNEFTDEAELFRRIPHMPSIKDLTSLSISGNVYFGKNVVLKGNIVIVASPNATLHIPPNAVLENCVVSGNCKIMDH</sequence>
<comment type="catalytic activity">
    <reaction evidence="7 8">
        <text>alpha-D-glucose 1-phosphate + UTP + H(+) = UDP-alpha-D-glucose + diphosphate</text>
        <dbReference type="Rhea" id="RHEA:19889"/>
        <dbReference type="ChEBI" id="CHEBI:15378"/>
        <dbReference type="ChEBI" id="CHEBI:33019"/>
        <dbReference type="ChEBI" id="CHEBI:46398"/>
        <dbReference type="ChEBI" id="CHEBI:58601"/>
        <dbReference type="ChEBI" id="CHEBI:58885"/>
        <dbReference type="EC" id="2.7.7.9"/>
    </reaction>
</comment>
<evidence type="ECO:0000256" key="3">
    <source>
        <dbReference type="ARBA" id="ARBA00010401"/>
    </source>
</evidence>
<dbReference type="PIRSF" id="PIRSF000806">
    <property type="entry name" value="UDPGP"/>
    <property type="match status" value="1"/>
</dbReference>
<accession>A0AAE9WEK7</accession>
<feature type="binding site" evidence="9">
    <location>
        <position position="215"/>
    </location>
    <ligand>
        <name>substrate</name>
    </ligand>
</feature>
<evidence type="ECO:0000256" key="10">
    <source>
        <dbReference type="PIRSR" id="PIRSR000806-2"/>
    </source>
</evidence>
<name>A0AAE9WEK7_9SCHI</name>
<dbReference type="AlphaFoldDB" id="A0AAE9WEK7"/>
<evidence type="ECO:0000313" key="12">
    <source>
        <dbReference type="Proteomes" id="UP001212411"/>
    </source>
</evidence>
<feature type="binding site" evidence="10">
    <location>
        <position position="387"/>
    </location>
    <ligand>
        <name>UTP</name>
        <dbReference type="ChEBI" id="CHEBI:46398"/>
    </ligand>
</feature>
<dbReference type="GO" id="GO:0005634">
    <property type="term" value="C:nucleus"/>
    <property type="evidence" value="ECO:0007669"/>
    <property type="project" value="UniProtKB-SubCell"/>
</dbReference>
<dbReference type="RefSeq" id="XP_056039063.1">
    <property type="nucleotide sequence ID" value="XM_056182962.1"/>
</dbReference>
<dbReference type="InterPro" id="IPR016267">
    <property type="entry name" value="UDPGP_trans"/>
</dbReference>
<evidence type="ECO:0000256" key="8">
    <source>
        <dbReference type="PIRNR" id="PIRNR000806"/>
    </source>
</evidence>
<dbReference type="InterPro" id="IPR002618">
    <property type="entry name" value="UDPGP_fam"/>
</dbReference>
<evidence type="ECO:0000313" key="11">
    <source>
        <dbReference type="EMBL" id="WBW74820.1"/>
    </source>
</evidence>
<evidence type="ECO:0000256" key="5">
    <source>
        <dbReference type="ARBA" id="ARBA00022695"/>
    </source>
</evidence>
<keyword evidence="5 8" id="KW-0548">Nucleotidyltransferase</keyword>
<proteinExistence type="inferred from homology"/>
<evidence type="ECO:0000256" key="4">
    <source>
        <dbReference type="ARBA" id="ARBA00022679"/>
    </source>
</evidence>
<comment type="subcellular location">
    <subcellularLocation>
        <location evidence="2">Nucleus</location>
    </subcellularLocation>
</comment>
<dbReference type="GeneID" id="80877651"/>
<dbReference type="Proteomes" id="UP001212411">
    <property type="component" value="Chromosome 3"/>
</dbReference>
<dbReference type="PANTHER" id="PTHR43511">
    <property type="match status" value="1"/>
</dbReference>
<comment type="function">
    <text evidence="1">Plays a central role as a glucosyl donor in cellular metabolic pathways.</text>
</comment>
<evidence type="ECO:0000256" key="7">
    <source>
        <dbReference type="ARBA" id="ARBA00048128"/>
    </source>
</evidence>
<feature type="binding site" evidence="10">
    <location>
        <position position="214"/>
    </location>
    <ligand>
        <name>UTP</name>
        <dbReference type="ChEBI" id="CHEBI:46398"/>
    </ligand>
</feature>
<feature type="binding site" evidence="10">
    <location>
        <position position="185"/>
    </location>
    <ligand>
        <name>UTP</name>
        <dbReference type="ChEBI" id="CHEBI:46398"/>
    </ligand>
</feature>
<evidence type="ECO:0000256" key="9">
    <source>
        <dbReference type="PIRSR" id="PIRSR000806-1"/>
    </source>
</evidence>
<evidence type="ECO:0000256" key="2">
    <source>
        <dbReference type="ARBA" id="ARBA00004123"/>
    </source>
</evidence>
<dbReference type="FunFam" id="2.160.10.10:FF:000001">
    <property type="entry name" value="UTP--glucose-1-phosphate uridylyltransferase"/>
    <property type="match status" value="1"/>
</dbReference>
<dbReference type="KEGG" id="som:SOMG_04175"/>
<reference evidence="11 12" key="1">
    <citation type="journal article" date="2023" name="G3 (Bethesda)">
        <title>A high-quality reference genome for the fission yeast Schizosaccharomyces osmophilus.</title>
        <authorList>
            <person name="Jia G.S."/>
            <person name="Zhang W.C."/>
            <person name="Liang Y."/>
            <person name="Liu X.H."/>
            <person name="Rhind N."/>
            <person name="Pidoux A."/>
            <person name="Brysch-Herzberg M."/>
            <person name="Du L.L."/>
        </authorList>
    </citation>
    <scope>NUCLEOTIDE SEQUENCE [LARGE SCALE GENOMIC DNA]</scope>
    <source>
        <strain evidence="11 12">CBS 15793</strain>
    </source>
</reference>
<dbReference type="CDD" id="cd00897">
    <property type="entry name" value="UGPase_euk"/>
    <property type="match status" value="1"/>
</dbReference>
<organism evidence="11 12">
    <name type="scientific">Schizosaccharomyces osmophilus</name>
    <dbReference type="NCBI Taxonomy" id="2545709"/>
    <lineage>
        <taxon>Eukaryota</taxon>
        <taxon>Fungi</taxon>
        <taxon>Dikarya</taxon>
        <taxon>Ascomycota</taxon>
        <taxon>Taphrinomycotina</taxon>
        <taxon>Schizosaccharomycetes</taxon>
        <taxon>Schizosaccharomycetales</taxon>
        <taxon>Schizosaccharomycetaceae</taxon>
        <taxon>Schizosaccharomyces</taxon>
    </lineage>
</organism>
<feature type="binding site" evidence="10">
    <location>
        <position position="245"/>
    </location>
    <ligand>
        <name>UTP</name>
        <dbReference type="ChEBI" id="CHEBI:46398"/>
    </ligand>
</feature>
<protein>
    <recommendedName>
        <fullName evidence="8">UTP--glucose-1-phosphate uridylyltransferase</fullName>
        <ecNumber evidence="8">2.7.7.9</ecNumber>
    </recommendedName>
</protein>
<dbReference type="GO" id="GO:0006011">
    <property type="term" value="P:UDP-alpha-D-glucose metabolic process"/>
    <property type="evidence" value="ECO:0007669"/>
    <property type="project" value="UniProtKB-UniRule"/>
</dbReference>
<dbReference type="Gene3D" id="3.90.550.10">
    <property type="entry name" value="Spore Coat Polysaccharide Biosynthesis Protein SpsA, Chain A"/>
    <property type="match status" value="1"/>
</dbReference>
<dbReference type="SUPFAM" id="SSF53448">
    <property type="entry name" value="Nucleotide-diphospho-sugar transferases"/>
    <property type="match status" value="1"/>
</dbReference>
<evidence type="ECO:0000256" key="6">
    <source>
        <dbReference type="ARBA" id="ARBA00023242"/>
    </source>
</evidence>
<dbReference type="GO" id="GO:0003983">
    <property type="term" value="F:UTP:glucose-1-phosphate uridylyltransferase activity"/>
    <property type="evidence" value="ECO:0007669"/>
    <property type="project" value="UniProtKB-EC"/>
</dbReference>
<gene>
    <name evidence="11" type="primary">ugp1</name>
    <name evidence="11" type="ORF">SOMG_04175</name>
</gene>
<comment type="similarity">
    <text evidence="3 8">Belongs to the UDPGP type 1 family.</text>
</comment>
<dbReference type="EMBL" id="CP115613">
    <property type="protein sequence ID" value="WBW74820.1"/>
    <property type="molecule type" value="Genomic_DNA"/>
</dbReference>
<dbReference type="InterPro" id="IPR029044">
    <property type="entry name" value="Nucleotide-diphossugar_trans"/>
</dbReference>
<dbReference type="Gene3D" id="2.160.10.10">
    <property type="entry name" value="Hexapeptide repeat proteins"/>
    <property type="match status" value="1"/>
</dbReference>
<keyword evidence="6" id="KW-0539">Nucleus</keyword>
<dbReference type="Pfam" id="PF01704">
    <property type="entry name" value="UDPGP"/>
    <property type="match status" value="1"/>
</dbReference>
<feature type="binding site" evidence="10">
    <location>
        <position position="122"/>
    </location>
    <ligand>
        <name>UTP</name>
        <dbReference type="ChEBI" id="CHEBI:46398"/>
    </ligand>
</feature>
<keyword evidence="12" id="KW-1185">Reference proteome</keyword>